<feature type="domain" description="Tautomerase cis-CaaD-like" evidence="1">
    <location>
        <begin position="1"/>
        <end position="136"/>
    </location>
</feature>
<sequence length="138" mass="15966">MPRWNFELTKDVLTQPEKQQLATDITNLYYEKGLPKFLINVIYNEHPVGGYFAGAKSPAKAVFFIISHAARAFPDEESALQFHKEVDDIIRPLLEPKGLKWECNIYEQSSYHWRVNGVRPPVMGSDGMKKWVEEDRPT</sequence>
<dbReference type="OrthoDB" id="2129288at2759"/>
<evidence type="ECO:0000313" key="3">
    <source>
        <dbReference type="Proteomes" id="UP000799537"/>
    </source>
</evidence>
<evidence type="ECO:0000313" key="2">
    <source>
        <dbReference type="EMBL" id="KAF2164371.1"/>
    </source>
</evidence>
<evidence type="ECO:0000259" key="1">
    <source>
        <dbReference type="Pfam" id="PF14832"/>
    </source>
</evidence>
<protein>
    <recommendedName>
        <fullName evidence="1">Tautomerase cis-CaaD-like domain-containing protein</fullName>
    </recommendedName>
</protein>
<dbReference type="InterPro" id="IPR028116">
    <property type="entry name" value="Cis-CaaD-like"/>
</dbReference>
<proteinExistence type="predicted"/>
<organism evidence="2 3">
    <name type="scientific">Zasmidium cellare ATCC 36951</name>
    <dbReference type="NCBI Taxonomy" id="1080233"/>
    <lineage>
        <taxon>Eukaryota</taxon>
        <taxon>Fungi</taxon>
        <taxon>Dikarya</taxon>
        <taxon>Ascomycota</taxon>
        <taxon>Pezizomycotina</taxon>
        <taxon>Dothideomycetes</taxon>
        <taxon>Dothideomycetidae</taxon>
        <taxon>Mycosphaerellales</taxon>
        <taxon>Mycosphaerellaceae</taxon>
        <taxon>Zasmidium</taxon>
    </lineage>
</organism>
<dbReference type="Pfam" id="PF14832">
    <property type="entry name" value="Tautomerase_3"/>
    <property type="match status" value="1"/>
</dbReference>
<dbReference type="RefSeq" id="XP_033665260.1">
    <property type="nucleotide sequence ID" value="XM_033813357.1"/>
</dbReference>
<dbReference type="Gene3D" id="3.30.429.10">
    <property type="entry name" value="Macrophage Migration Inhibitory Factor"/>
    <property type="match status" value="1"/>
</dbReference>
<name>A0A6A6CBG4_ZASCE</name>
<accession>A0A6A6CBG4</accession>
<dbReference type="EMBL" id="ML993604">
    <property type="protein sequence ID" value="KAF2164371.1"/>
    <property type="molecule type" value="Genomic_DNA"/>
</dbReference>
<dbReference type="GeneID" id="54566629"/>
<dbReference type="Proteomes" id="UP000799537">
    <property type="component" value="Unassembled WGS sequence"/>
</dbReference>
<reference evidence="2" key="1">
    <citation type="journal article" date="2020" name="Stud. Mycol.">
        <title>101 Dothideomycetes genomes: a test case for predicting lifestyles and emergence of pathogens.</title>
        <authorList>
            <person name="Haridas S."/>
            <person name="Albert R."/>
            <person name="Binder M."/>
            <person name="Bloem J."/>
            <person name="Labutti K."/>
            <person name="Salamov A."/>
            <person name="Andreopoulos B."/>
            <person name="Baker S."/>
            <person name="Barry K."/>
            <person name="Bills G."/>
            <person name="Bluhm B."/>
            <person name="Cannon C."/>
            <person name="Castanera R."/>
            <person name="Culley D."/>
            <person name="Daum C."/>
            <person name="Ezra D."/>
            <person name="Gonzalez J."/>
            <person name="Henrissat B."/>
            <person name="Kuo A."/>
            <person name="Liang C."/>
            <person name="Lipzen A."/>
            <person name="Lutzoni F."/>
            <person name="Magnuson J."/>
            <person name="Mondo S."/>
            <person name="Nolan M."/>
            <person name="Ohm R."/>
            <person name="Pangilinan J."/>
            <person name="Park H.-J."/>
            <person name="Ramirez L."/>
            <person name="Alfaro M."/>
            <person name="Sun H."/>
            <person name="Tritt A."/>
            <person name="Yoshinaga Y."/>
            <person name="Zwiers L.-H."/>
            <person name="Turgeon B."/>
            <person name="Goodwin S."/>
            <person name="Spatafora J."/>
            <person name="Crous P."/>
            <person name="Grigoriev I."/>
        </authorList>
    </citation>
    <scope>NUCLEOTIDE SEQUENCE</scope>
    <source>
        <strain evidence="2">ATCC 36951</strain>
    </source>
</reference>
<keyword evidence="3" id="KW-1185">Reference proteome</keyword>
<gene>
    <name evidence="2" type="ORF">M409DRAFT_56644</name>
</gene>
<dbReference type="InterPro" id="IPR014347">
    <property type="entry name" value="Tautomerase/MIF_sf"/>
</dbReference>
<dbReference type="AlphaFoldDB" id="A0A6A6CBG4"/>